<keyword evidence="1" id="KW-0732">Signal</keyword>
<reference evidence="2" key="1">
    <citation type="journal article" date="2020" name="bioRxiv">
        <title>Chromosome-level reference genome of the European wasp spider Argiope bruennichi: a resource for studies on range expansion and evolutionary adaptation.</title>
        <authorList>
            <person name="Sheffer M.M."/>
            <person name="Hoppe A."/>
            <person name="Krehenwinkel H."/>
            <person name="Uhl G."/>
            <person name="Kuss A.W."/>
            <person name="Jensen L."/>
            <person name="Jensen C."/>
            <person name="Gillespie R.G."/>
            <person name="Hoff K.J."/>
            <person name="Prost S."/>
        </authorList>
    </citation>
    <scope>NUCLEOTIDE SEQUENCE</scope>
</reference>
<organism evidence="2 3">
    <name type="scientific">Argiope bruennichi</name>
    <name type="common">Wasp spider</name>
    <name type="synonym">Aranea bruennichi</name>
    <dbReference type="NCBI Taxonomy" id="94029"/>
    <lineage>
        <taxon>Eukaryota</taxon>
        <taxon>Metazoa</taxon>
        <taxon>Ecdysozoa</taxon>
        <taxon>Arthropoda</taxon>
        <taxon>Chelicerata</taxon>
        <taxon>Arachnida</taxon>
        <taxon>Araneae</taxon>
        <taxon>Araneomorphae</taxon>
        <taxon>Entelegynae</taxon>
        <taxon>Araneoidea</taxon>
        <taxon>Araneidae</taxon>
        <taxon>Argiope</taxon>
    </lineage>
</organism>
<evidence type="ECO:0000256" key="1">
    <source>
        <dbReference type="SAM" id="SignalP"/>
    </source>
</evidence>
<accession>A0A8T0FB76</accession>
<gene>
    <name evidence="2" type="ORF">HNY73_009192</name>
</gene>
<comment type="caution">
    <text evidence="2">The sequence shown here is derived from an EMBL/GenBank/DDBJ whole genome shotgun (WGS) entry which is preliminary data.</text>
</comment>
<dbReference type="PROSITE" id="PS51257">
    <property type="entry name" value="PROKAR_LIPOPROTEIN"/>
    <property type="match status" value="1"/>
</dbReference>
<keyword evidence="3" id="KW-1185">Reference proteome</keyword>
<evidence type="ECO:0000313" key="3">
    <source>
        <dbReference type="Proteomes" id="UP000807504"/>
    </source>
</evidence>
<name>A0A8T0FB76_ARGBR</name>
<feature type="signal peptide" evidence="1">
    <location>
        <begin position="1"/>
        <end position="17"/>
    </location>
</feature>
<protein>
    <submittedName>
        <fullName evidence="2">Uncharacterized protein</fullName>
    </submittedName>
</protein>
<sequence length="306" mass="30463">MLTKTIILCTALTIACASLIGSSSFGSPNIAPGIYGIAGRGRVSPSVPVVYAGNGIYGNRRIDGYGIGASVLSDPVGYLGHPAINSRSSYGYGNGALIAAGPVGYSGQGAIGGSGTRGYGIGIESTFGAPNGIIKGASSIEKIYYICNWGLAIVITINMFSKVIILCAAFIVTYASAIGAAELGSHGIAYGAYGVGERGSIVPVDSAPFGYAESGVIGNRRIVDYASSAPVGAGSVGYAGQTAIGGRGIRSYTSGDLGVEGLVGYPGQGLTGGSRIGDYGSAATIGVPAGVVKDEAAPIGQYYINI</sequence>
<evidence type="ECO:0000313" key="2">
    <source>
        <dbReference type="EMBL" id="KAF8787612.1"/>
    </source>
</evidence>
<proteinExistence type="predicted"/>
<dbReference type="Proteomes" id="UP000807504">
    <property type="component" value="Unassembled WGS sequence"/>
</dbReference>
<reference evidence="2" key="2">
    <citation type="submission" date="2020-06" db="EMBL/GenBank/DDBJ databases">
        <authorList>
            <person name="Sheffer M."/>
        </authorList>
    </citation>
    <scope>NUCLEOTIDE SEQUENCE</scope>
</reference>
<dbReference type="EMBL" id="JABXBU010000015">
    <property type="protein sequence ID" value="KAF8787612.1"/>
    <property type="molecule type" value="Genomic_DNA"/>
</dbReference>
<feature type="chain" id="PRO_5035747637" evidence="1">
    <location>
        <begin position="18"/>
        <end position="306"/>
    </location>
</feature>
<dbReference type="AlphaFoldDB" id="A0A8T0FB76"/>